<dbReference type="STRING" id="598659.NAMH_0811"/>
<name>B9L9A6_NAUPA</name>
<keyword evidence="6 7" id="KW-0012">Acyltransferase</keyword>
<proteinExistence type="inferred from homology"/>
<evidence type="ECO:0000256" key="1">
    <source>
        <dbReference type="ARBA" id="ARBA00022516"/>
    </source>
</evidence>
<evidence type="ECO:0000256" key="4">
    <source>
        <dbReference type="ARBA" id="ARBA00022737"/>
    </source>
</evidence>
<dbReference type="Pfam" id="PF04613">
    <property type="entry name" value="LpxD"/>
    <property type="match status" value="1"/>
</dbReference>
<dbReference type="UniPathway" id="UPA00973"/>
<comment type="similarity">
    <text evidence="7">Belongs to the transferase hexapeptide repeat family. LpxD subfamily.</text>
</comment>
<dbReference type="Gene3D" id="3.40.1390.10">
    <property type="entry name" value="MurE/MurF, N-terminal domain"/>
    <property type="match status" value="1"/>
</dbReference>
<dbReference type="RefSeq" id="WP_012663729.1">
    <property type="nucleotide sequence ID" value="NC_012115.1"/>
</dbReference>
<comment type="subunit">
    <text evidence="7">Homotrimer.</text>
</comment>
<protein>
    <recommendedName>
        <fullName evidence="7">UDP-3-O-acylglucosamine N-acyltransferase</fullName>
        <ecNumber evidence="7">2.3.1.191</ecNumber>
    </recommendedName>
</protein>
<dbReference type="InterPro" id="IPR007691">
    <property type="entry name" value="LpxD"/>
</dbReference>
<dbReference type="OrthoDB" id="9784739at2"/>
<dbReference type="eggNOG" id="COG1044">
    <property type="taxonomic scope" value="Bacteria"/>
</dbReference>
<dbReference type="Proteomes" id="UP000000448">
    <property type="component" value="Chromosome"/>
</dbReference>
<dbReference type="Gene3D" id="2.160.10.10">
    <property type="entry name" value="Hexapeptide repeat proteins"/>
    <property type="match status" value="1"/>
</dbReference>
<dbReference type="NCBIfam" id="NF002060">
    <property type="entry name" value="PRK00892.1"/>
    <property type="match status" value="1"/>
</dbReference>
<dbReference type="PANTHER" id="PTHR43378:SF2">
    <property type="entry name" value="UDP-3-O-ACYLGLUCOSAMINE N-ACYLTRANSFERASE 1, MITOCHONDRIAL-RELATED"/>
    <property type="match status" value="1"/>
</dbReference>
<keyword evidence="5 7" id="KW-0443">Lipid metabolism</keyword>
<reference evidence="9 10" key="1">
    <citation type="journal article" date="2009" name="PLoS Genet.">
        <title>Adaptations to submarine hydrothermal environments exemplified by the genome of Nautilia profundicola.</title>
        <authorList>
            <person name="Campbell B.J."/>
            <person name="Smith J.L."/>
            <person name="Hanson T.E."/>
            <person name="Klotz M.G."/>
            <person name="Stein L.Y."/>
            <person name="Lee C.K."/>
            <person name="Wu D."/>
            <person name="Robinson J.M."/>
            <person name="Khouri H.M."/>
            <person name="Eisen J.A."/>
            <person name="Cary S.C."/>
        </authorList>
    </citation>
    <scope>NUCLEOTIDE SEQUENCE [LARGE SCALE GENOMIC DNA]</scope>
    <source>
        <strain evidence="10">ATCC BAA-1463 / DSM 18972 / AmH</strain>
    </source>
</reference>
<dbReference type="EC" id="2.3.1.191" evidence="7"/>
<dbReference type="SUPFAM" id="SSF51161">
    <property type="entry name" value="Trimeric LpxA-like enzymes"/>
    <property type="match status" value="1"/>
</dbReference>
<dbReference type="EMBL" id="CP001279">
    <property type="protein sequence ID" value="ACM92357.1"/>
    <property type="molecule type" value="Genomic_DNA"/>
</dbReference>
<dbReference type="AlphaFoldDB" id="B9L9A6"/>
<dbReference type="GO" id="GO:0103118">
    <property type="term" value="F:UDP-3-O-[(3R)-3-hydroxyacyl]-glucosamine N-acyltransferase activity"/>
    <property type="evidence" value="ECO:0007669"/>
    <property type="project" value="UniProtKB-EC"/>
</dbReference>
<feature type="domain" description="UDP-3-O-[3-hydroxymyristoyl] glucosamine N-acyltransferase non-repeat region" evidence="8">
    <location>
        <begin position="27"/>
        <end position="96"/>
    </location>
</feature>
<keyword evidence="2 7" id="KW-0441">Lipid A biosynthesis</keyword>
<evidence type="ECO:0000256" key="6">
    <source>
        <dbReference type="ARBA" id="ARBA00023315"/>
    </source>
</evidence>
<dbReference type="InterPro" id="IPR011004">
    <property type="entry name" value="Trimer_LpxA-like_sf"/>
</dbReference>
<gene>
    <name evidence="7 9" type="primary">lpxD</name>
    <name evidence="9" type="ordered locus">NAMH_0811</name>
</gene>
<evidence type="ECO:0000256" key="7">
    <source>
        <dbReference type="HAMAP-Rule" id="MF_00523"/>
    </source>
</evidence>
<dbReference type="GO" id="GO:0016020">
    <property type="term" value="C:membrane"/>
    <property type="evidence" value="ECO:0007669"/>
    <property type="project" value="GOC"/>
</dbReference>
<evidence type="ECO:0000313" key="9">
    <source>
        <dbReference type="EMBL" id="ACM92357.1"/>
    </source>
</evidence>
<keyword evidence="4 7" id="KW-0677">Repeat</keyword>
<dbReference type="KEGG" id="nam:NAMH_0811"/>
<keyword evidence="3 7" id="KW-0808">Transferase</keyword>
<dbReference type="HOGENOM" id="CLU_049865_0_0_7"/>
<evidence type="ECO:0000313" key="10">
    <source>
        <dbReference type="Proteomes" id="UP000000448"/>
    </source>
</evidence>
<dbReference type="InterPro" id="IPR020573">
    <property type="entry name" value="UDP_GlcNAc_AcTrfase_non-rep"/>
</dbReference>
<dbReference type="HAMAP" id="MF_00523">
    <property type="entry name" value="LpxD"/>
    <property type="match status" value="1"/>
</dbReference>
<dbReference type="GO" id="GO:0009245">
    <property type="term" value="P:lipid A biosynthetic process"/>
    <property type="evidence" value="ECO:0007669"/>
    <property type="project" value="UniProtKB-UniRule"/>
</dbReference>
<accession>B9L9A6</accession>
<feature type="active site" description="Proton acceptor" evidence="7">
    <location>
        <position position="237"/>
    </location>
</feature>
<evidence type="ECO:0000256" key="2">
    <source>
        <dbReference type="ARBA" id="ARBA00022556"/>
    </source>
</evidence>
<comment type="function">
    <text evidence="7">Catalyzes the N-acylation of UDP-3-O-acylglucosamine using 3-hydroxyacyl-ACP as the acyl donor. Is involved in the biosynthesis of lipid A, a phosphorylated glycolipid that anchors the lipopolysaccharide to the outer membrane of the cell.</text>
</comment>
<dbReference type="NCBIfam" id="TIGR01853">
    <property type="entry name" value="lipid_A_lpxD"/>
    <property type="match status" value="1"/>
</dbReference>
<sequence>MCERNINNKTFTLKEICQYLELDCDNDAEIQGINTLHDANENEISFLENPKYEKFLKNTKAKAVLIRKEDADKLPEGVIPLITDEPYLKLAILTKLFVKDPWEDGGYQIAFSAKVHPSVQIGKGARIGKNSVIMPGCVIGPDVEIGDNCVIYPNVTVYRDTQIGNNVKIHAGSVIGSDGFGYAHTKDGRHIKIYHLGFVEIEDDVEIGANTTIDRGVFGKTVIKKGTIIDNLVQIAHNCEVGEGSILVSQVGLAGSTKLGHHVVMGGQSATAGHLEVAPMTTIAARGGVSKSIKKPGVYSGFPLMPHKQWLKLQGLLNRLLKKS</sequence>
<comment type="catalytic activity">
    <reaction evidence="7">
        <text>a UDP-3-O-[(3R)-3-hydroxyacyl]-alpha-D-glucosamine + a (3R)-hydroxyacyl-[ACP] = a UDP-2-N,3-O-bis[(3R)-3-hydroxyacyl]-alpha-D-glucosamine + holo-[ACP] + H(+)</text>
        <dbReference type="Rhea" id="RHEA:53836"/>
        <dbReference type="Rhea" id="RHEA-COMP:9685"/>
        <dbReference type="Rhea" id="RHEA-COMP:9945"/>
        <dbReference type="ChEBI" id="CHEBI:15378"/>
        <dbReference type="ChEBI" id="CHEBI:64479"/>
        <dbReference type="ChEBI" id="CHEBI:78827"/>
        <dbReference type="ChEBI" id="CHEBI:137740"/>
        <dbReference type="ChEBI" id="CHEBI:137748"/>
        <dbReference type="EC" id="2.3.1.191"/>
    </reaction>
</comment>
<keyword evidence="1 7" id="KW-0444">Lipid biosynthesis</keyword>
<organism evidence="9 10">
    <name type="scientific">Nautilia profundicola (strain ATCC BAA-1463 / DSM 18972 / AmH)</name>
    <dbReference type="NCBI Taxonomy" id="598659"/>
    <lineage>
        <taxon>Bacteria</taxon>
        <taxon>Pseudomonadati</taxon>
        <taxon>Campylobacterota</taxon>
        <taxon>Epsilonproteobacteria</taxon>
        <taxon>Nautiliales</taxon>
        <taxon>Nautiliaceae</taxon>
        <taxon>Nautilia</taxon>
    </lineage>
</organism>
<dbReference type="PANTHER" id="PTHR43378">
    <property type="entry name" value="UDP-3-O-ACYLGLUCOSAMINE N-ACYLTRANSFERASE"/>
    <property type="match status" value="1"/>
</dbReference>
<evidence type="ECO:0000256" key="3">
    <source>
        <dbReference type="ARBA" id="ARBA00022679"/>
    </source>
</evidence>
<evidence type="ECO:0000256" key="5">
    <source>
        <dbReference type="ARBA" id="ARBA00023098"/>
    </source>
</evidence>
<dbReference type="CDD" id="cd03352">
    <property type="entry name" value="LbH_LpxD"/>
    <property type="match status" value="1"/>
</dbReference>
<evidence type="ECO:0000259" key="8">
    <source>
        <dbReference type="Pfam" id="PF04613"/>
    </source>
</evidence>
<dbReference type="GO" id="GO:0016410">
    <property type="term" value="F:N-acyltransferase activity"/>
    <property type="evidence" value="ECO:0007669"/>
    <property type="project" value="InterPro"/>
</dbReference>
<comment type="pathway">
    <text evidence="7">Bacterial outer membrane biogenesis; LPS lipid A biosynthesis.</text>
</comment>
<keyword evidence="10" id="KW-1185">Reference proteome</keyword>
<dbReference type="InterPro" id="IPR001451">
    <property type="entry name" value="Hexapep"/>
</dbReference>
<dbReference type="Pfam" id="PF00132">
    <property type="entry name" value="Hexapep"/>
    <property type="match status" value="1"/>
</dbReference>